<dbReference type="PANTHER" id="PTHR43646">
    <property type="entry name" value="GLYCOSYLTRANSFERASE"/>
    <property type="match status" value="1"/>
</dbReference>
<evidence type="ECO:0000256" key="7">
    <source>
        <dbReference type="ARBA" id="ARBA00037904"/>
    </source>
</evidence>
<dbReference type="Proteomes" id="UP000053372">
    <property type="component" value="Unassembled WGS sequence"/>
</dbReference>
<evidence type="ECO:0000313" key="12">
    <source>
        <dbReference type="Proteomes" id="UP000053372"/>
    </source>
</evidence>
<keyword evidence="3" id="KW-0328">Glycosyltransferase</keyword>
<evidence type="ECO:0000313" key="11">
    <source>
        <dbReference type="EMBL" id="KST64265.1"/>
    </source>
</evidence>
<comment type="similarity">
    <text evidence="8">Belongs to the glycosyltransferase 2 family. CrtQ subfamily.</text>
</comment>
<dbReference type="InterPro" id="IPR029044">
    <property type="entry name" value="Nucleotide-diphossugar_trans"/>
</dbReference>
<dbReference type="Pfam" id="PF00535">
    <property type="entry name" value="Glycos_transf_2"/>
    <property type="match status" value="1"/>
</dbReference>
<dbReference type="RefSeq" id="WP_027842140.1">
    <property type="nucleotide sequence ID" value="NZ_LMTZ01000125.1"/>
</dbReference>
<organism evidence="11 12">
    <name type="scientific">Mastigocoleus testarum BC008</name>
    <dbReference type="NCBI Taxonomy" id="371196"/>
    <lineage>
        <taxon>Bacteria</taxon>
        <taxon>Bacillati</taxon>
        <taxon>Cyanobacteriota</taxon>
        <taxon>Cyanophyceae</taxon>
        <taxon>Nostocales</taxon>
        <taxon>Hapalosiphonaceae</taxon>
        <taxon>Mastigocoleus</taxon>
    </lineage>
</organism>
<keyword evidence="5" id="KW-0472">Membrane</keyword>
<proteinExistence type="inferred from homology"/>
<comment type="subcellular location">
    <subcellularLocation>
        <location evidence="1">Cell membrane</location>
    </subcellularLocation>
</comment>
<comment type="caution">
    <text evidence="11">The sequence shown here is derived from an EMBL/GenBank/DDBJ whole genome shotgun (WGS) entry which is preliminary data.</text>
</comment>
<evidence type="ECO:0000256" key="3">
    <source>
        <dbReference type="ARBA" id="ARBA00022676"/>
    </source>
</evidence>
<accession>A0A0V7ZI67</accession>
<sequence>MNQKFPFVSIIIPVYNDSKRLTNCLEKLEFQTYPKDLYEVIVVDNNSEEDIKKIVNQFKQAQITHESRQGSYAARNQGISVAKGNIFGFTDSDCIPNTDWIEKGVEKLLQIPNCGLVAGEVQIFFKNPEQPTVFEIYDRMNFLRQKYYIDNYKFGATANIFTFKNIFEVVGLFNHELKSGGDSEWGKRVFSAGYTQVYADNVLVTHPARYSWEDISKKALRITEGLYRQGKERQSLANFILEILRDLKSPFKEINQVFHNQYSSEFIQKIKLMILVISIKHIRARKKVRLYL</sequence>
<evidence type="ECO:0000256" key="1">
    <source>
        <dbReference type="ARBA" id="ARBA00004236"/>
    </source>
</evidence>
<dbReference type="InterPro" id="IPR001173">
    <property type="entry name" value="Glyco_trans_2-like"/>
</dbReference>
<dbReference type="PANTHER" id="PTHR43646:SF2">
    <property type="entry name" value="GLYCOSYLTRANSFERASE 2-LIKE DOMAIN-CONTAINING PROTEIN"/>
    <property type="match status" value="1"/>
</dbReference>
<keyword evidence="12" id="KW-1185">Reference proteome</keyword>
<protein>
    <recommendedName>
        <fullName evidence="9">4,4'-diaponeurosporenoate glycosyltransferase</fullName>
    </recommendedName>
</protein>
<comment type="function">
    <text evidence="6">Catalyzes the glycosylation of 4,4'-diaponeurosporenoate, i.e. the esterification of glucose at the C1'' position with the carboxyl group of 4,4'-diaponeurosporenic acid, to form glycosyl-4,4'-diaponeurosporenoate. This is a step in the biosynthesis of staphyloxanthin, an orange pigment present in most staphylococci strains.</text>
</comment>
<keyword evidence="2" id="KW-1003">Cell membrane</keyword>
<evidence type="ECO:0000256" key="8">
    <source>
        <dbReference type="ARBA" id="ARBA00038120"/>
    </source>
</evidence>
<dbReference type="Gene3D" id="3.90.550.10">
    <property type="entry name" value="Spore Coat Polysaccharide Biosynthesis Protein SpsA, Chain A"/>
    <property type="match status" value="1"/>
</dbReference>
<dbReference type="CDD" id="cd00761">
    <property type="entry name" value="Glyco_tranf_GTA_type"/>
    <property type="match status" value="1"/>
</dbReference>
<name>A0A0V7ZI67_9CYAN</name>
<reference evidence="11 12" key="1">
    <citation type="journal article" date="2015" name="Genome Announc.">
        <title>Draft Genome of the Euendolithic (true boring) Cyanobacterium Mastigocoleus testarum strain BC008.</title>
        <authorList>
            <person name="Guida B.S."/>
            <person name="Garcia-Pichel F."/>
        </authorList>
    </citation>
    <scope>NUCLEOTIDE SEQUENCE [LARGE SCALE GENOMIC DNA]</scope>
    <source>
        <strain evidence="11 12">BC008</strain>
    </source>
</reference>
<evidence type="ECO:0000259" key="10">
    <source>
        <dbReference type="Pfam" id="PF00535"/>
    </source>
</evidence>
<evidence type="ECO:0000256" key="6">
    <source>
        <dbReference type="ARBA" id="ARBA00037281"/>
    </source>
</evidence>
<dbReference type="GO" id="GO:0016757">
    <property type="term" value="F:glycosyltransferase activity"/>
    <property type="evidence" value="ECO:0007669"/>
    <property type="project" value="UniProtKB-KW"/>
</dbReference>
<comment type="pathway">
    <text evidence="7">Carotenoid biosynthesis; staphyloxanthin biosynthesis; staphyloxanthin from farnesyl diphosphate: step 4/5.</text>
</comment>
<evidence type="ECO:0000256" key="5">
    <source>
        <dbReference type="ARBA" id="ARBA00023136"/>
    </source>
</evidence>
<feature type="domain" description="Glycosyltransferase 2-like" evidence="10">
    <location>
        <begin position="9"/>
        <end position="167"/>
    </location>
</feature>
<dbReference type="GO" id="GO:0005886">
    <property type="term" value="C:plasma membrane"/>
    <property type="evidence" value="ECO:0007669"/>
    <property type="project" value="UniProtKB-SubCell"/>
</dbReference>
<dbReference type="OrthoDB" id="153025at2"/>
<dbReference type="EMBL" id="LMTZ01000125">
    <property type="protein sequence ID" value="KST64265.1"/>
    <property type="molecule type" value="Genomic_DNA"/>
</dbReference>
<dbReference type="SUPFAM" id="SSF53448">
    <property type="entry name" value="Nucleotide-diphospho-sugar transferases"/>
    <property type="match status" value="1"/>
</dbReference>
<evidence type="ECO:0000256" key="9">
    <source>
        <dbReference type="ARBA" id="ARBA00040345"/>
    </source>
</evidence>
<keyword evidence="4" id="KW-0808">Transferase</keyword>
<dbReference type="AlphaFoldDB" id="A0A0V7ZI67"/>
<gene>
    <name evidence="11" type="ORF">BC008_16635</name>
</gene>
<evidence type="ECO:0000256" key="4">
    <source>
        <dbReference type="ARBA" id="ARBA00022679"/>
    </source>
</evidence>
<evidence type="ECO:0000256" key="2">
    <source>
        <dbReference type="ARBA" id="ARBA00022475"/>
    </source>
</evidence>